<dbReference type="EMBL" id="QRCM01000001">
    <property type="protein sequence ID" value="TXG89020.1"/>
    <property type="molecule type" value="Genomic_DNA"/>
</dbReference>
<evidence type="ECO:0000259" key="1">
    <source>
        <dbReference type="PROSITE" id="PS50937"/>
    </source>
</evidence>
<feature type="domain" description="HTH merR-type" evidence="1">
    <location>
        <begin position="28"/>
        <end position="87"/>
    </location>
</feature>
<dbReference type="GO" id="GO:0006355">
    <property type="term" value="P:regulation of DNA-templated transcription"/>
    <property type="evidence" value="ECO:0007669"/>
    <property type="project" value="InterPro"/>
</dbReference>
<dbReference type="SUPFAM" id="SSF46955">
    <property type="entry name" value="Putative DNA-binding domain"/>
    <property type="match status" value="1"/>
</dbReference>
<name>A0A6P2CAY4_9NOCA</name>
<dbReference type="GO" id="GO:0003677">
    <property type="term" value="F:DNA binding"/>
    <property type="evidence" value="ECO:0007669"/>
    <property type="project" value="InterPro"/>
</dbReference>
<evidence type="ECO:0000313" key="3">
    <source>
        <dbReference type="Proteomes" id="UP000471120"/>
    </source>
</evidence>
<dbReference type="Gene3D" id="1.10.1660.10">
    <property type="match status" value="1"/>
</dbReference>
<proteinExistence type="predicted"/>
<accession>A0A6P2CAY4</accession>
<comment type="caution">
    <text evidence="2">The sequence shown here is derived from an EMBL/GenBank/DDBJ whole genome shotgun (WGS) entry which is preliminary data.</text>
</comment>
<dbReference type="AlphaFoldDB" id="A0A6P2CAY4"/>
<protein>
    <submittedName>
        <fullName evidence="2">MerR family transcriptional regulator</fullName>
    </submittedName>
</protein>
<dbReference type="InterPro" id="IPR000551">
    <property type="entry name" value="MerR-type_HTH_dom"/>
</dbReference>
<sequence length="106" mass="11573">MGERGHVSSVANSHARTRLFGFSDAVSMSGVGPQTLRLFERRGLISPVHTLDGRVHYTESDVGRIGRIDELAARGLNLAGIDLVLELEDRIAQLETQLTDDSEPDC</sequence>
<evidence type="ECO:0000313" key="2">
    <source>
        <dbReference type="EMBL" id="TXG89020.1"/>
    </source>
</evidence>
<reference evidence="2 3" key="1">
    <citation type="submission" date="2018-07" db="EMBL/GenBank/DDBJ databases">
        <title>Genome sequence of Rhodococcus rhodnii ATCC 35071 from Rhodnius prolixus.</title>
        <authorList>
            <person name="Patel V."/>
            <person name="Vogel K.J."/>
        </authorList>
    </citation>
    <scope>NUCLEOTIDE SEQUENCE [LARGE SCALE GENOMIC DNA]</scope>
    <source>
        <strain evidence="2 3">ATCC 35071</strain>
    </source>
</reference>
<gene>
    <name evidence="2" type="ORF">DW322_00670</name>
</gene>
<dbReference type="SMART" id="SM00422">
    <property type="entry name" value="HTH_MERR"/>
    <property type="match status" value="1"/>
</dbReference>
<dbReference type="Proteomes" id="UP000471120">
    <property type="component" value="Unassembled WGS sequence"/>
</dbReference>
<dbReference type="PROSITE" id="PS50937">
    <property type="entry name" value="HTH_MERR_2"/>
    <property type="match status" value="1"/>
</dbReference>
<dbReference type="Pfam" id="PF13411">
    <property type="entry name" value="MerR_1"/>
    <property type="match status" value="1"/>
</dbReference>
<dbReference type="InterPro" id="IPR009061">
    <property type="entry name" value="DNA-bd_dom_put_sf"/>
</dbReference>
<organism evidence="2 3">
    <name type="scientific">Rhodococcus rhodnii</name>
    <dbReference type="NCBI Taxonomy" id="38312"/>
    <lineage>
        <taxon>Bacteria</taxon>
        <taxon>Bacillati</taxon>
        <taxon>Actinomycetota</taxon>
        <taxon>Actinomycetes</taxon>
        <taxon>Mycobacteriales</taxon>
        <taxon>Nocardiaceae</taxon>
        <taxon>Rhodococcus</taxon>
    </lineage>
</organism>